<evidence type="ECO:0000256" key="5">
    <source>
        <dbReference type="ARBA" id="ARBA00023242"/>
    </source>
</evidence>
<dbReference type="AlphaFoldDB" id="A0A8H4QUR4"/>
<feature type="compositionally biased region" description="Polar residues" evidence="6">
    <location>
        <begin position="785"/>
        <end position="808"/>
    </location>
</feature>
<dbReference type="GO" id="GO:0005634">
    <property type="term" value="C:nucleus"/>
    <property type="evidence" value="ECO:0007669"/>
    <property type="project" value="UniProtKB-SubCell"/>
</dbReference>
<dbReference type="SUPFAM" id="SSF53098">
    <property type="entry name" value="Ribonuclease H-like"/>
    <property type="match status" value="1"/>
</dbReference>
<evidence type="ECO:0000313" key="9">
    <source>
        <dbReference type="EMBL" id="KAF4617428.1"/>
    </source>
</evidence>
<reference evidence="10 11" key="1">
    <citation type="submission" date="2019-12" db="EMBL/GenBank/DDBJ databases">
        <authorList>
            <person name="Floudas D."/>
            <person name="Bentzer J."/>
            <person name="Ahren D."/>
            <person name="Johansson T."/>
            <person name="Persson P."/>
            <person name="Tunlid A."/>
        </authorList>
    </citation>
    <scope>NUCLEOTIDE SEQUENCE [LARGE SCALE GENOMIC DNA]</scope>
    <source>
        <strain evidence="10 11">CBS 102.39</strain>
    </source>
</reference>
<feature type="region of interest" description="Disordered" evidence="6">
    <location>
        <begin position="108"/>
        <end position="229"/>
    </location>
</feature>
<protein>
    <recommendedName>
        <fullName evidence="7">HAT C-terminal dimerisation domain-containing protein</fullName>
    </recommendedName>
</protein>
<keyword evidence="5" id="KW-0539">Nucleus</keyword>
<evidence type="ECO:0000259" key="7">
    <source>
        <dbReference type="Pfam" id="PF05699"/>
    </source>
</evidence>
<dbReference type="Proteomes" id="UP000521872">
    <property type="component" value="Unassembled WGS sequence"/>
</dbReference>
<dbReference type="GO" id="GO:0008270">
    <property type="term" value="F:zinc ion binding"/>
    <property type="evidence" value="ECO:0007669"/>
    <property type="project" value="UniProtKB-KW"/>
</dbReference>
<keyword evidence="3" id="KW-0863">Zinc-finger</keyword>
<keyword evidence="2" id="KW-0479">Metal-binding</keyword>
<proteinExistence type="predicted"/>
<dbReference type="EMBL" id="JAACJL010000030">
    <property type="protein sequence ID" value="KAF4617566.1"/>
    <property type="molecule type" value="Genomic_DNA"/>
</dbReference>
<dbReference type="EMBL" id="JAACJL010000030">
    <property type="protein sequence ID" value="KAF4617427.1"/>
    <property type="molecule type" value="Genomic_DNA"/>
</dbReference>
<keyword evidence="4" id="KW-0862">Zinc</keyword>
<feature type="compositionally biased region" description="Low complexity" evidence="6">
    <location>
        <begin position="828"/>
        <end position="844"/>
    </location>
</feature>
<feature type="domain" description="HAT C-terminal dimerisation" evidence="7">
    <location>
        <begin position="877"/>
        <end position="956"/>
    </location>
</feature>
<dbReference type="Pfam" id="PF05699">
    <property type="entry name" value="Dimer_Tnp_hAT"/>
    <property type="match status" value="1"/>
</dbReference>
<dbReference type="EMBL" id="JAACJL010000030">
    <property type="protein sequence ID" value="KAF4617428.1"/>
    <property type="molecule type" value="Genomic_DNA"/>
</dbReference>
<evidence type="ECO:0000313" key="8">
    <source>
        <dbReference type="EMBL" id="KAF4617427.1"/>
    </source>
</evidence>
<feature type="compositionally biased region" description="Basic and acidic residues" evidence="6">
    <location>
        <begin position="847"/>
        <end position="871"/>
    </location>
</feature>
<dbReference type="InterPro" id="IPR012337">
    <property type="entry name" value="RNaseH-like_sf"/>
</dbReference>
<dbReference type="InterPro" id="IPR008906">
    <property type="entry name" value="HATC_C_dom"/>
</dbReference>
<organism evidence="10 11">
    <name type="scientific">Agrocybe pediades</name>
    <dbReference type="NCBI Taxonomy" id="84607"/>
    <lineage>
        <taxon>Eukaryota</taxon>
        <taxon>Fungi</taxon>
        <taxon>Dikarya</taxon>
        <taxon>Basidiomycota</taxon>
        <taxon>Agaricomycotina</taxon>
        <taxon>Agaricomycetes</taxon>
        <taxon>Agaricomycetidae</taxon>
        <taxon>Agaricales</taxon>
        <taxon>Agaricineae</taxon>
        <taxon>Strophariaceae</taxon>
        <taxon>Agrocybe</taxon>
    </lineage>
</organism>
<sequence length="1020" mass="114881">MYCRLDFGNGIQDISLLEGRYKYPGFYICGICKKPGPACSCHPSYLSRPPAPPQFWPHSQASTSSLPLSHYQTPQRVPHTQYPHPSSLAYPPLMPMYAYPSQHTVFQHQQMQSSHFGRPLSNLQPVTPSRPPLASSSMDARLMATPIQETPAATSRTVKRKRTDGAKAPSKRPRCNPPSTNSANDENSDVFSVPGVGPSSERQGPGPASLPKPIVDYNPVTKKKGQNKAVSKQSATDVWYFVRPLDTQERQYGPIMDTQPTPTKPKSPFVGCRLCLRSSAWTVWKNSNGMADTIRNHLSSKHGTEWRQIVLVEQLKGWEKISSIKPVPKEVKEEFTLQGFWDRLARWIAVDDQSLNVVECPELRDLLLYLNFDLTDRDIPHRTKLTQLIFESYHREWKKLVSDLQNSEGRISFTSDLWSDPNLRSFMAVTAHFLLKDEHTNLVTKNRLVAFRHISGSHSGKHLAEQFLLILKELGIAHKIGMITLDNASNCGSMMKDLEDLLEKMGLQFSAEGNRIRCFPHVINIAVKAGLRALSASAPDITEEDEVPVVYEQNDGDAEYEDALHNDVVAKCRSLVTACRASGQRREDLQKTITEGNEREYFPKHISNKELLRDMDIRWSSTFLMIDRVLELYPAIDGLLSKAKYIDINHHLLDETELQVLTDIANFLRIPHAVQTVLCGEKTPTLPHVLPAYEDLLEMLRYFKLKNPQLKAAVAVTILKIEEYVKKSRKTRVYALATVIHPATKLDWIEEHWTQSEYRAAKEWMLQSMFEHRKASRKRTASSSGPRATGNTSQNTSSRARSEQSLSTGLAHIRTLKENLKRSASQVLPGPSSTPSLGSLNTGTQSTREDGEGCHAGEESGAETRADEKDKKAVVDELQRYLDEGLVTGDELSGLSLTRFWQYQFPALYHVALDILTVQASSVPCERAFSSSKETVTMRRNCLSTELMEVLQFLKYTYRQDRLDLMDGLLSTEEELLRADSVSSISKEEIRDLLAKGQIDQLIVALQQDQSSTTHPSSSN</sequence>
<name>A0A8H4QUR4_9AGAR</name>
<comment type="caution">
    <text evidence="10">The sequence shown here is derived from an EMBL/GenBank/DDBJ whole genome shotgun (WGS) entry which is preliminary data.</text>
</comment>
<evidence type="ECO:0000256" key="4">
    <source>
        <dbReference type="ARBA" id="ARBA00022833"/>
    </source>
</evidence>
<dbReference type="PANTHER" id="PTHR46481">
    <property type="entry name" value="ZINC FINGER BED DOMAIN-CONTAINING PROTEIN 4"/>
    <property type="match status" value="1"/>
</dbReference>
<evidence type="ECO:0000256" key="6">
    <source>
        <dbReference type="SAM" id="MobiDB-lite"/>
    </source>
</evidence>
<evidence type="ECO:0000313" key="11">
    <source>
        <dbReference type="Proteomes" id="UP000521872"/>
    </source>
</evidence>
<dbReference type="GO" id="GO:0046983">
    <property type="term" value="F:protein dimerization activity"/>
    <property type="evidence" value="ECO:0007669"/>
    <property type="project" value="InterPro"/>
</dbReference>
<gene>
    <name evidence="8" type="ORF">D9613_006402</name>
    <name evidence="9" type="ORF">D9613_006403</name>
    <name evidence="10" type="ORF">D9613_006423</name>
</gene>
<feature type="region of interest" description="Disordered" evidence="6">
    <location>
        <begin position="775"/>
        <end position="808"/>
    </location>
</feature>
<feature type="compositionally biased region" description="Polar residues" evidence="6">
    <location>
        <begin position="108"/>
        <end position="127"/>
    </location>
</feature>
<evidence type="ECO:0000256" key="2">
    <source>
        <dbReference type="ARBA" id="ARBA00022723"/>
    </source>
</evidence>
<evidence type="ECO:0000256" key="3">
    <source>
        <dbReference type="ARBA" id="ARBA00022771"/>
    </source>
</evidence>
<dbReference type="PANTHER" id="PTHR46481:SF10">
    <property type="entry name" value="ZINC FINGER BED DOMAIN-CONTAINING PROTEIN 39"/>
    <property type="match status" value="1"/>
</dbReference>
<dbReference type="InterPro" id="IPR052035">
    <property type="entry name" value="ZnF_BED_domain_contain"/>
</dbReference>
<accession>A0A8H4QUR4</accession>
<keyword evidence="11" id="KW-1185">Reference proteome</keyword>
<evidence type="ECO:0000256" key="1">
    <source>
        <dbReference type="ARBA" id="ARBA00004123"/>
    </source>
</evidence>
<evidence type="ECO:0000313" key="10">
    <source>
        <dbReference type="EMBL" id="KAF4617566.1"/>
    </source>
</evidence>
<feature type="region of interest" description="Disordered" evidence="6">
    <location>
        <begin position="822"/>
        <end position="871"/>
    </location>
</feature>
<comment type="subcellular location">
    <subcellularLocation>
        <location evidence="1">Nucleus</location>
    </subcellularLocation>
</comment>
<feature type="compositionally biased region" description="Polar residues" evidence="6">
    <location>
        <begin position="147"/>
        <end position="156"/>
    </location>
</feature>